<reference evidence="2" key="1">
    <citation type="journal article" date="2014" name="Science">
        <title>Nonhuman genetics. Genomic basis for the convergent evolution of electric organs.</title>
        <authorList>
            <person name="Gallant J.R."/>
            <person name="Traeger L.L."/>
            <person name="Volkening J.D."/>
            <person name="Moffett H."/>
            <person name="Chen P.H."/>
            <person name="Novina C.D."/>
            <person name="Phillips G.N.Jr."/>
            <person name="Anand R."/>
            <person name="Wells G.B."/>
            <person name="Pinch M."/>
            <person name="Guth R."/>
            <person name="Unguez G.A."/>
            <person name="Albert J.S."/>
            <person name="Zakon H.H."/>
            <person name="Samanta M.P."/>
            <person name="Sussman M.R."/>
        </authorList>
    </citation>
    <scope>NUCLEOTIDE SEQUENCE [LARGE SCALE GENOMIC DNA]</scope>
</reference>
<dbReference type="Ensembl" id="ENSEEET00000052274.2">
    <property type="protein sequence ID" value="ENSEEEP00000051716.2"/>
    <property type="gene ID" value="ENSEEEG00000024244.2"/>
</dbReference>
<dbReference type="Proteomes" id="UP000314983">
    <property type="component" value="Chromosome 20"/>
</dbReference>
<gene>
    <name evidence="1" type="primary">NCKAP1L</name>
</gene>
<proteinExistence type="predicted"/>
<dbReference type="GO" id="GO:0031209">
    <property type="term" value="C:SCAR complex"/>
    <property type="evidence" value="ECO:0007669"/>
    <property type="project" value="TreeGrafter"/>
</dbReference>
<sequence length="972" mass="111563">FSRSYVKSEDQKVAQTLRLRSCSRPVMVGVRISSLLLPCEQSLIKKANMDMKKITCTDPKRRPSFLADKSMEGVVKYINRKFPNIDLRGSSQQLSNIQKQKSAVLEGLSSYYESFIDVMEFRDHVYDLLNTIDACQCFFNITVNFDFTKNYLDLIITYASVILMLSRIDDKKVLVGMYNCAYELSNGSSDPSYPRLGQMILEYEHPLKKLTEEFGPHTKSVTEALLSLHSVYPRRNLPAEQWRNAQLLSLLSVPATMLNPAMCDTMACEYLSMEVMERWIILGFLLCHTSLNINAASQDLWKMALRSGLYVTLIRDEVINIHKECDSFLLCRYSKRLADIKECKEHTIVNCGATHREKRHFLRHALKELIKVLEDEPALLGPKVLFVFMALSFSRDEVLWLVRHAENIPKTKTPEDFADVHMAELLFYMERLQALLGRYNYVIQRYHLQYLSQFDALILNDTIQVYLFSIYVCPEEESVLMTSFVSALSAYTSVGKATLPLKEYPDLAKIMNMTQFHTKMMDNVDELLNETADLSSLCFYTRVFEKMFSQSSEEVSMQRYLMAFPMVCTHFSQNTHQMCPEEVSNEQIFIRMAHYNQTTQEIARPSELLAGIQTYVTSLYTLTRYINVDITRLVKNVLLQQTQPLDSHGAPTITTLYTNWYLESLLRQASSAFIAHCPTMHCFVNHNVENEQNFKADEYSDICEMRALAELIGPYGLKFLGENLMWHITSQVSELKKLVFENMDVLVQMKANFDKPETMQNLQKRLTGCENVLKRMTIIGVILSFRTMAQGALEEVANYVALSVYELASATGLPCDIDPALVSAISNMRSDNSSNEDEYKTTCLLLVYIAVSLPTLSVDPNSFYSRERHQNNIHCLAAAVNHLSAAMFTVQNKNIEQHLKEFLQVASSILLQLGQNMDKTEVKNRDSVCLLLDMIVDESPFLSQDMLEDCFPYVLLRNAYREVHRAFIYTMG</sequence>
<keyword evidence="2" id="KW-1185">Reference proteome</keyword>
<reference evidence="1" key="3">
    <citation type="submission" date="2020-05" db="EMBL/GenBank/DDBJ databases">
        <title>Electrophorus electricus (electric eel) genome, fEleEle1, primary haplotype.</title>
        <authorList>
            <person name="Myers G."/>
            <person name="Meyer A."/>
            <person name="Fedrigo O."/>
            <person name="Formenti G."/>
            <person name="Rhie A."/>
            <person name="Tracey A."/>
            <person name="Sims Y."/>
            <person name="Jarvis E.D."/>
        </authorList>
    </citation>
    <scope>NUCLEOTIDE SEQUENCE [LARGE SCALE GENOMIC DNA]</scope>
</reference>
<dbReference type="GO" id="GO:0016477">
    <property type="term" value="P:cell migration"/>
    <property type="evidence" value="ECO:0007669"/>
    <property type="project" value="TreeGrafter"/>
</dbReference>
<dbReference type="GO" id="GO:0030031">
    <property type="term" value="P:cell projection assembly"/>
    <property type="evidence" value="ECO:0007669"/>
    <property type="project" value="TreeGrafter"/>
</dbReference>
<evidence type="ECO:0000313" key="2">
    <source>
        <dbReference type="Proteomes" id="UP000314983"/>
    </source>
</evidence>
<dbReference type="PANTHER" id="PTHR12093">
    <property type="entry name" value="NCK-ASSOCIATED PROTEIN 1"/>
    <property type="match status" value="1"/>
</dbReference>
<name>A0A4W4HJX2_ELEEL</name>
<reference evidence="2" key="2">
    <citation type="journal article" date="2017" name="Sci. Adv.">
        <title>A tail of two voltages: Proteomic comparison of the three electric organs of the electric eel.</title>
        <authorList>
            <person name="Traeger L.L."/>
            <person name="Sabat G."/>
            <person name="Barrett-Wilt G.A."/>
            <person name="Wells G.B."/>
            <person name="Sussman M.R."/>
        </authorList>
    </citation>
    <scope>NUCLEOTIDE SEQUENCE [LARGE SCALE GENOMIC DNA]</scope>
</reference>
<reference evidence="1" key="5">
    <citation type="submission" date="2025-09" db="UniProtKB">
        <authorList>
            <consortium name="Ensembl"/>
        </authorList>
    </citation>
    <scope>IDENTIFICATION</scope>
</reference>
<evidence type="ECO:0008006" key="3">
    <source>
        <dbReference type="Google" id="ProtNLM"/>
    </source>
</evidence>
<evidence type="ECO:0000313" key="1">
    <source>
        <dbReference type="Ensembl" id="ENSEEEP00000051716.2"/>
    </source>
</evidence>
<accession>A0A4W4HJX2</accession>
<dbReference type="Pfam" id="PF09735">
    <property type="entry name" value="Nckap1"/>
    <property type="match status" value="3"/>
</dbReference>
<reference evidence="1" key="4">
    <citation type="submission" date="2025-08" db="UniProtKB">
        <authorList>
            <consortium name="Ensembl"/>
        </authorList>
    </citation>
    <scope>IDENTIFICATION</scope>
</reference>
<dbReference type="GO" id="GO:0030866">
    <property type="term" value="P:cortical actin cytoskeleton organization"/>
    <property type="evidence" value="ECO:0007669"/>
    <property type="project" value="TreeGrafter"/>
</dbReference>
<dbReference type="AlphaFoldDB" id="A0A4W4HJX2"/>
<dbReference type="GO" id="GO:0048812">
    <property type="term" value="P:neuron projection morphogenesis"/>
    <property type="evidence" value="ECO:0007669"/>
    <property type="project" value="TreeGrafter"/>
</dbReference>
<dbReference type="PANTHER" id="PTHR12093:SF9">
    <property type="entry name" value="NCK-ASSOCIATED PROTEIN 1-LIKE"/>
    <property type="match status" value="1"/>
</dbReference>
<dbReference type="InterPro" id="IPR019137">
    <property type="entry name" value="Nck-associated_protein-1"/>
</dbReference>
<organism evidence="1 2">
    <name type="scientific">Electrophorus electricus</name>
    <name type="common">Electric eel</name>
    <name type="synonym">Gymnotus electricus</name>
    <dbReference type="NCBI Taxonomy" id="8005"/>
    <lineage>
        <taxon>Eukaryota</taxon>
        <taxon>Metazoa</taxon>
        <taxon>Chordata</taxon>
        <taxon>Craniata</taxon>
        <taxon>Vertebrata</taxon>
        <taxon>Euteleostomi</taxon>
        <taxon>Actinopterygii</taxon>
        <taxon>Neopterygii</taxon>
        <taxon>Teleostei</taxon>
        <taxon>Ostariophysi</taxon>
        <taxon>Gymnotiformes</taxon>
        <taxon>Gymnotoidei</taxon>
        <taxon>Gymnotidae</taxon>
        <taxon>Electrophorus</taxon>
    </lineage>
</organism>
<protein>
    <recommendedName>
        <fullName evidence="3">NCK associated protein 1 like</fullName>
    </recommendedName>
</protein>
<dbReference type="GeneTree" id="ENSGT00390000016619"/>